<proteinExistence type="predicted"/>
<protein>
    <recommendedName>
        <fullName evidence="4">DUF2752 domain-containing protein</fullName>
    </recommendedName>
</protein>
<gene>
    <name evidence="2" type="ORF">QE405_003372</name>
</gene>
<evidence type="ECO:0008006" key="4">
    <source>
        <dbReference type="Google" id="ProtNLM"/>
    </source>
</evidence>
<reference evidence="2" key="1">
    <citation type="submission" date="2023-07" db="EMBL/GenBank/DDBJ databases">
        <title>Functional and genomic diversity of the sorghum phyllosphere microbiome.</title>
        <authorList>
            <person name="Shade A."/>
        </authorList>
    </citation>
    <scope>NUCLEOTIDE SEQUENCE</scope>
    <source>
        <strain evidence="2">SORGH_AS_1067</strain>
    </source>
</reference>
<comment type="caution">
    <text evidence="2">The sequence shown here is derived from an EMBL/GenBank/DDBJ whole genome shotgun (WGS) entry which is preliminary data.</text>
</comment>
<feature type="transmembrane region" description="Helical" evidence="1">
    <location>
        <begin position="116"/>
        <end position="134"/>
    </location>
</feature>
<organism evidence="2 3">
    <name type="scientific">Nocardioides zeae</name>
    <dbReference type="NCBI Taxonomy" id="1457234"/>
    <lineage>
        <taxon>Bacteria</taxon>
        <taxon>Bacillati</taxon>
        <taxon>Actinomycetota</taxon>
        <taxon>Actinomycetes</taxon>
        <taxon>Propionibacteriales</taxon>
        <taxon>Nocardioidaceae</taxon>
        <taxon>Nocardioides</taxon>
    </lineage>
</organism>
<feature type="transmembrane region" description="Helical" evidence="1">
    <location>
        <begin position="80"/>
        <end position="96"/>
    </location>
</feature>
<accession>A0AAJ1X202</accession>
<sequence length="136" mass="14076">MSTAPTTTTPRVASTEWIAAGGVVALGVAVAMDPAGIEDGPIICPFRLLTGLPCPGCGLTRSWVYGVHGQWGDSFASHPFGLPLLAAVLVLAVVVATRRVRRGTPPSIDRIVGHPVTKIVIGAWLAFSAVRLALAL</sequence>
<dbReference type="InterPro" id="IPR021215">
    <property type="entry name" value="DUF2752"/>
</dbReference>
<keyword evidence="1" id="KW-0472">Membrane</keyword>
<dbReference type="Pfam" id="PF10825">
    <property type="entry name" value="DUF2752"/>
    <property type="match status" value="1"/>
</dbReference>
<keyword evidence="1" id="KW-1133">Transmembrane helix</keyword>
<dbReference type="EMBL" id="JAUTAN010000001">
    <property type="protein sequence ID" value="MDQ1106088.1"/>
    <property type="molecule type" value="Genomic_DNA"/>
</dbReference>
<evidence type="ECO:0000256" key="1">
    <source>
        <dbReference type="SAM" id="Phobius"/>
    </source>
</evidence>
<keyword evidence="1" id="KW-0812">Transmembrane</keyword>
<evidence type="ECO:0000313" key="2">
    <source>
        <dbReference type="EMBL" id="MDQ1106088.1"/>
    </source>
</evidence>
<dbReference type="AlphaFoldDB" id="A0AAJ1X202"/>
<dbReference type="RefSeq" id="WP_307202920.1">
    <property type="nucleotide sequence ID" value="NZ_JAUTAN010000001.1"/>
</dbReference>
<dbReference type="Proteomes" id="UP001239215">
    <property type="component" value="Unassembled WGS sequence"/>
</dbReference>
<name>A0AAJ1X202_9ACTN</name>
<evidence type="ECO:0000313" key="3">
    <source>
        <dbReference type="Proteomes" id="UP001239215"/>
    </source>
</evidence>